<dbReference type="GO" id="GO:0035438">
    <property type="term" value="F:cyclic-di-GMP binding"/>
    <property type="evidence" value="ECO:0007669"/>
    <property type="project" value="InterPro"/>
</dbReference>
<protein>
    <submittedName>
        <fullName evidence="3">PilZ domain-containing protein</fullName>
    </submittedName>
</protein>
<keyword evidence="4" id="KW-1185">Reference proteome</keyword>
<sequence>MSAQINLYSSSTSTQKGRRATRTRCRIMATLTYLGRPTPGQVSDISTTGLAFDLGGPFSGMRGSKVRIESRELGALEGTVRWLRGGRIGIEFDGSSNAAAQVTAYFRFYHKDISPVLKR</sequence>
<name>A0A387FT76_9HYPH</name>
<dbReference type="Gene3D" id="2.40.10.220">
    <property type="entry name" value="predicted glycosyltransferase like domains"/>
    <property type="match status" value="1"/>
</dbReference>
<accession>A0A387FT76</accession>
<dbReference type="AlphaFoldDB" id="A0A387FT76"/>
<proteinExistence type="predicted"/>
<evidence type="ECO:0000313" key="3">
    <source>
        <dbReference type="EMBL" id="AYG58951.1"/>
    </source>
</evidence>
<feature type="domain" description="PilZ" evidence="2">
    <location>
        <begin position="18"/>
        <end position="101"/>
    </location>
</feature>
<dbReference type="Pfam" id="PF07238">
    <property type="entry name" value="PilZ"/>
    <property type="match status" value="1"/>
</dbReference>
<evidence type="ECO:0000313" key="4">
    <source>
        <dbReference type="Proteomes" id="UP000282195"/>
    </source>
</evidence>
<organism evidence="3 4">
    <name type="scientific">Rhizobium jaguaris</name>
    <dbReference type="NCBI Taxonomy" id="1312183"/>
    <lineage>
        <taxon>Bacteria</taxon>
        <taxon>Pseudomonadati</taxon>
        <taxon>Pseudomonadota</taxon>
        <taxon>Alphaproteobacteria</taxon>
        <taxon>Hyphomicrobiales</taxon>
        <taxon>Rhizobiaceae</taxon>
        <taxon>Rhizobium/Agrobacterium group</taxon>
        <taxon>Rhizobium</taxon>
    </lineage>
</organism>
<dbReference type="InterPro" id="IPR009875">
    <property type="entry name" value="PilZ_domain"/>
</dbReference>
<dbReference type="KEGG" id="rjg:CCGE525_09165"/>
<dbReference type="SUPFAM" id="SSF141371">
    <property type="entry name" value="PilZ domain-like"/>
    <property type="match status" value="1"/>
</dbReference>
<dbReference type="Proteomes" id="UP000282195">
    <property type="component" value="Chromosome"/>
</dbReference>
<evidence type="ECO:0000259" key="2">
    <source>
        <dbReference type="Pfam" id="PF07238"/>
    </source>
</evidence>
<feature type="compositionally biased region" description="Polar residues" evidence="1">
    <location>
        <begin position="1"/>
        <end position="15"/>
    </location>
</feature>
<dbReference type="OrthoDB" id="8479088at2"/>
<dbReference type="RefSeq" id="WP_120703989.1">
    <property type="nucleotide sequence ID" value="NZ_JARWKY010000021.1"/>
</dbReference>
<feature type="region of interest" description="Disordered" evidence="1">
    <location>
        <begin position="1"/>
        <end position="20"/>
    </location>
</feature>
<dbReference type="EMBL" id="CP032694">
    <property type="protein sequence ID" value="AYG58951.1"/>
    <property type="molecule type" value="Genomic_DNA"/>
</dbReference>
<reference evidence="3 4" key="1">
    <citation type="submission" date="2018-10" db="EMBL/GenBank/DDBJ databases">
        <title>Rhizobium etli, R. leguminosarum and a new Rhizobium genospecies from Phaseolus dumosus.</title>
        <authorList>
            <person name="Ramirez-Puebla S.T."/>
            <person name="Rogel-Hernandez M.A."/>
            <person name="Guerrero G."/>
            <person name="Ormeno-Orrillo E."/>
            <person name="Martinez-Romero J.C."/>
            <person name="Negrete-Yankelevich S."/>
            <person name="Martinez-Romero E."/>
        </authorList>
    </citation>
    <scope>NUCLEOTIDE SEQUENCE [LARGE SCALE GENOMIC DNA]</scope>
    <source>
        <strain evidence="3 4">CCGE525</strain>
    </source>
</reference>
<gene>
    <name evidence="3" type="ORF">CCGE525_09165</name>
</gene>
<evidence type="ECO:0000256" key="1">
    <source>
        <dbReference type="SAM" id="MobiDB-lite"/>
    </source>
</evidence>